<dbReference type="OrthoDB" id="3245100at2759"/>
<dbReference type="EMBL" id="CAAE01007272">
    <property type="protein sequence ID" value="CAF90039.1"/>
    <property type="molecule type" value="Genomic_DNA"/>
</dbReference>
<dbReference type="KEGG" id="tng:GSTEN00004109G001"/>
<organism evidence="2">
    <name type="scientific">Tetraodon nigroviridis</name>
    <name type="common">Spotted green pufferfish</name>
    <name type="synonym">Chelonodon nigroviridis</name>
    <dbReference type="NCBI Taxonomy" id="99883"/>
    <lineage>
        <taxon>Eukaryota</taxon>
        <taxon>Metazoa</taxon>
        <taxon>Chordata</taxon>
        <taxon>Craniata</taxon>
        <taxon>Vertebrata</taxon>
        <taxon>Euteleostomi</taxon>
        <taxon>Actinopterygii</taxon>
        <taxon>Neopterygii</taxon>
        <taxon>Teleostei</taxon>
        <taxon>Neoteleostei</taxon>
        <taxon>Acanthomorphata</taxon>
        <taxon>Eupercaria</taxon>
        <taxon>Tetraodontiformes</taxon>
        <taxon>Tetradontoidea</taxon>
        <taxon>Tetraodontidae</taxon>
        <taxon>Tetraodon</taxon>
    </lineage>
</organism>
<reference evidence="2" key="2">
    <citation type="submission" date="2004-02" db="EMBL/GenBank/DDBJ databases">
        <authorList>
            <consortium name="Genoscope"/>
            <consortium name="Whitehead Institute Centre for Genome Research"/>
        </authorList>
    </citation>
    <scope>NUCLEOTIDE SEQUENCE</scope>
</reference>
<protein>
    <submittedName>
        <fullName evidence="2">(spotted green pufferfish) hypothetical protein</fullName>
    </submittedName>
</protein>
<proteinExistence type="predicted"/>
<reference evidence="2" key="1">
    <citation type="journal article" date="2004" name="Nature">
        <title>Genome duplication in the teleost fish Tetraodon nigroviridis reveals the early vertebrate proto-karyotype.</title>
        <authorList>
            <person name="Jaillon O."/>
            <person name="Aury J.-M."/>
            <person name="Brunet F."/>
            <person name="Petit J.-L."/>
            <person name="Stange-Thomann N."/>
            <person name="Mauceli E."/>
            <person name="Bouneau L."/>
            <person name="Fischer C."/>
            <person name="Ozouf-Costaz C."/>
            <person name="Bernot A."/>
            <person name="Nicaud S."/>
            <person name="Jaffe D."/>
            <person name="Fisher S."/>
            <person name="Lutfalla G."/>
            <person name="Dossat C."/>
            <person name="Segurens B."/>
            <person name="Dasilva C."/>
            <person name="Salanoubat M."/>
            <person name="Levy M."/>
            <person name="Boudet N."/>
            <person name="Castellano S."/>
            <person name="Anthouard V."/>
            <person name="Jubin C."/>
            <person name="Castelli V."/>
            <person name="Katinka M."/>
            <person name="Vacherie B."/>
            <person name="Biemont C."/>
            <person name="Skalli Z."/>
            <person name="Cattolico L."/>
            <person name="Poulain J."/>
            <person name="De Berardinis V."/>
            <person name="Cruaud C."/>
            <person name="Duprat S."/>
            <person name="Brottier P."/>
            <person name="Coutanceau J.-P."/>
            <person name="Gouzy J."/>
            <person name="Parra G."/>
            <person name="Lardier G."/>
            <person name="Chapple C."/>
            <person name="McKernan K.J."/>
            <person name="McEwan P."/>
            <person name="Bosak S."/>
            <person name="Kellis M."/>
            <person name="Volff J.-N."/>
            <person name="Guigo R."/>
            <person name="Zody M.C."/>
            <person name="Mesirov J."/>
            <person name="Lindblad-Toh K."/>
            <person name="Birren B."/>
            <person name="Nusbaum C."/>
            <person name="Kahn D."/>
            <person name="Robinson-Rechavi M."/>
            <person name="Laudet V."/>
            <person name="Schachter V."/>
            <person name="Quetier F."/>
            <person name="Saurin W."/>
            <person name="Scarpelli C."/>
            <person name="Wincker P."/>
            <person name="Lander E.S."/>
            <person name="Weissenbach J."/>
            <person name="Roest Crollius H."/>
        </authorList>
    </citation>
    <scope>NUCLEOTIDE SEQUENCE [LARGE SCALE GENOMIC DNA]</scope>
</reference>
<feature type="compositionally biased region" description="Basic and acidic residues" evidence="1">
    <location>
        <begin position="127"/>
        <end position="140"/>
    </location>
</feature>
<evidence type="ECO:0000313" key="2">
    <source>
        <dbReference type="EMBL" id="CAF90039.1"/>
    </source>
</evidence>
<dbReference type="AlphaFoldDB" id="Q4TAP3"/>
<comment type="caution">
    <text evidence="2">The sequence shown here is derived from an EMBL/GenBank/DDBJ whole genome shotgun (WGS) entry which is preliminary data.</text>
</comment>
<gene>
    <name evidence="2" type="ORF">GSTENG00004109001</name>
</gene>
<accession>Q4TAP3</accession>
<sequence length="140" mass="15553">MEQCASAASLLASVREQERQFEMLSRALEEERRSCAGTLPRPLPNMQVMRKRPRGRRFLSSSCTCSVESLQPCCLWSPSSSHPLGPAVGASRGFRMEPGQMVQETYMVEEDPQELAPVVSVETGDDGTTRRTETTVERMG</sequence>
<evidence type="ECO:0000256" key="1">
    <source>
        <dbReference type="SAM" id="MobiDB-lite"/>
    </source>
</evidence>
<name>Q4TAP3_TETNG</name>
<feature type="region of interest" description="Disordered" evidence="1">
    <location>
        <begin position="118"/>
        <end position="140"/>
    </location>
</feature>